<sequence>MDNTVSSVPAAATGPAAGFWQGARDTLPMLVGAAPFGVIFGTLASTAGLPVWATMMMSLVVFGGSSQFVAVTLLASGASIPVIVATTFIVNLRHALYSATLMPHVQVISKPLRAFMAWFLTDETFAIVYHKVDSGEPVRVGSYYMGSASAMYSNWQFWTAVGIAIGQSVPGIAGWGLEFAMVATFVGIVVPLLKSRSQVAAALSAGAVALLANGLPYKLGLMAAAFAGIAVGMAVASAEGKPS</sequence>
<keyword evidence="6 8" id="KW-1133">Transmembrane helix</keyword>
<name>A0ABQ2PQR8_9NEIS</name>
<evidence type="ECO:0000256" key="3">
    <source>
        <dbReference type="ARBA" id="ARBA00022448"/>
    </source>
</evidence>
<evidence type="ECO:0000256" key="8">
    <source>
        <dbReference type="SAM" id="Phobius"/>
    </source>
</evidence>
<feature type="transmembrane region" description="Helical" evidence="8">
    <location>
        <begin position="36"/>
        <end position="61"/>
    </location>
</feature>
<dbReference type="PANTHER" id="PTHR34979">
    <property type="entry name" value="INNER MEMBRANE PROTEIN YGAZ"/>
    <property type="match status" value="1"/>
</dbReference>
<feature type="transmembrane region" description="Helical" evidence="8">
    <location>
        <begin position="68"/>
        <end position="92"/>
    </location>
</feature>
<evidence type="ECO:0000256" key="4">
    <source>
        <dbReference type="ARBA" id="ARBA00022475"/>
    </source>
</evidence>
<evidence type="ECO:0000313" key="10">
    <source>
        <dbReference type="Proteomes" id="UP000621859"/>
    </source>
</evidence>
<comment type="caution">
    <text evidence="9">The sequence shown here is derived from an EMBL/GenBank/DDBJ whole genome shotgun (WGS) entry which is preliminary data.</text>
</comment>
<dbReference type="EMBL" id="BMLY01000007">
    <property type="protein sequence ID" value="GGP27638.1"/>
    <property type="molecule type" value="Genomic_DNA"/>
</dbReference>
<organism evidence="9 10">
    <name type="scientific">Silvimonas amylolytica</name>
    <dbReference type="NCBI Taxonomy" id="449663"/>
    <lineage>
        <taxon>Bacteria</taxon>
        <taxon>Pseudomonadati</taxon>
        <taxon>Pseudomonadota</taxon>
        <taxon>Betaproteobacteria</taxon>
        <taxon>Neisseriales</taxon>
        <taxon>Chitinibacteraceae</taxon>
        <taxon>Silvimonas</taxon>
    </lineage>
</organism>
<feature type="transmembrane region" description="Helical" evidence="8">
    <location>
        <begin position="221"/>
        <end position="238"/>
    </location>
</feature>
<evidence type="ECO:0000256" key="7">
    <source>
        <dbReference type="ARBA" id="ARBA00023136"/>
    </source>
</evidence>
<keyword evidence="3" id="KW-0813">Transport</keyword>
<reference evidence="10" key="1">
    <citation type="journal article" date="2019" name="Int. J. Syst. Evol. Microbiol.">
        <title>The Global Catalogue of Microorganisms (GCM) 10K type strain sequencing project: providing services to taxonomists for standard genome sequencing and annotation.</title>
        <authorList>
            <consortium name="The Broad Institute Genomics Platform"/>
            <consortium name="The Broad Institute Genome Sequencing Center for Infectious Disease"/>
            <person name="Wu L."/>
            <person name="Ma J."/>
        </authorList>
    </citation>
    <scope>NUCLEOTIDE SEQUENCE [LARGE SCALE GENOMIC DNA]</scope>
    <source>
        <strain evidence="10">CGMCC 1.8860</strain>
    </source>
</reference>
<evidence type="ECO:0000256" key="1">
    <source>
        <dbReference type="ARBA" id="ARBA00004651"/>
    </source>
</evidence>
<keyword evidence="10" id="KW-1185">Reference proteome</keyword>
<dbReference type="InterPro" id="IPR011606">
    <property type="entry name" value="Brnchd-chn_aa_trnsp_permease"/>
</dbReference>
<dbReference type="PANTHER" id="PTHR34979:SF1">
    <property type="entry name" value="INNER MEMBRANE PROTEIN YGAZ"/>
    <property type="match status" value="1"/>
</dbReference>
<comment type="subcellular location">
    <subcellularLocation>
        <location evidence="1">Cell membrane</location>
        <topology evidence="1">Multi-pass membrane protein</topology>
    </subcellularLocation>
</comment>
<evidence type="ECO:0000256" key="2">
    <source>
        <dbReference type="ARBA" id="ARBA00010735"/>
    </source>
</evidence>
<evidence type="ECO:0000256" key="6">
    <source>
        <dbReference type="ARBA" id="ARBA00022989"/>
    </source>
</evidence>
<comment type="similarity">
    <text evidence="2">Belongs to the AzlC family.</text>
</comment>
<evidence type="ECO:0000256" key="5">
    <source>
        <dbReference type="ARBA" id="ARBA00022692"/>
    </source>
</evidence>
<keyword evidence="5 8" id="KW-0812">Transmembrane</keyword>
<accession>A0ABQ2PQR8</accession>
<evidence type="ECO:0000313" key="9">
    <source>
        <dbReference type="EMBL" id="GGP27638.1"/>
    </source>
</evidence>
<gene>
    <name evidence="9" type="ORF">GCM10010971_34570</name>
</gene>
<dbReference type="RefSeq" id="WP_229679262.1">
    <property type="nucleotide sequence ID" value="NZ_BMLY01000007.1"/>
</dbReference>
<dbReference type="Pfam" id="PF03591">
    <property type="entry name" value="AzlC"/>
    <property type="match status" value="1"/>
</dbReference>
<dbReference type="Proteomes" id="UP000621859">
    <property type="component" value="Unassembled WGS sequence"/>
</dbReference>
<protein>
    <submittedName>
        <fullName evidence="9">Branched-chain amino acid ABC transporter permease</fullName>
    </submittedName>
</protein>
<feature type="transmembrane region" description="Helical" evidence="8">
    <location>
        <begin position="172"/>
        <end position="192"/>
    </location>
</feature>
<keyword evidence="4" id="KW-1003">Cell membrane</keyword>
<proteinExistence type="inferred from homology"/>
<keyword evidence="7 8" id="KW-0472">Membrane</keyword>